<dbReference type="RefSeq" id="WP_188128011.1">
    <property type="nucleotide sequence ID" value="NZ_FNBO01000004.1"/>
</dbReference>
<feature type="transmembrane region" description="Helical" evidence="1">
    <location>
        <begin position="35"/>
        <end position="54"/>
    </location>
</feature>
<keyword evidence="3" id="KW-1185">Reference proteome</keyword>
<evidence type="ECO:0000313" key="3">
    <source>
        <dbReference type="Proteomes" id="UP000324020"/>
    </source>
</evidence>
<dbReference type="EMBL" id="FNBO01000004">
    <property type="protein sequence ID" value="SDF41892.1"/>
    <property type="molecule type" value="Genomic_DNA"/>
</dbReference>
<proteinExistence type="predicted"/>
<dbReference type="AlphaFoldDB" id="A0A1G7KXA4"/>
<dbReference type="OrthoDB" id="218465at2157"/>
<protein>
    <submittedName>
        <fullName evidence="2">Uncharacterized protein</fullName>
    </submittedName>
</protein>
<evidence type="ECO:0000256" key="1">
    <source>
        <dbReference type="SAM" id="Phobius"/>
    </source>
</evidence>
<sequence length="55" mass="5877">MAFKNDLANGVISLVLGIGITWLTVSGDDHDTSDLLVAVAISSFFSGYFTSYFAK</sequence>
<name>A0A1G7KXA4_9EURY</name>
<evidence type="ECO:0000313" key="2">
    <source>
        <dbReference type="EMBL" id="SDF41892.1"/>
    </source>
</evidence>
<gene>
    <name evidence="2" type="ORF">SAMN04488067_104131</name>
</gene>
<keyword evidence="1" id="KW-0472">Membrane</keyword>
<organism evidence="2 3">
    <name type="scientific">Halorubrum xinjiangense</name>
    <dbReference type="NCBI Taxonomy" id="261291"/>
    <lineage>
        <taxon>Archaea</taxon>
        <taxon>Methanobacteriati</taxon>
        <taxon>Methanobacteriota</taxon>
        <taxon>Stenosarchaea group</taxon>
        <taxon>Halobacteria</taxon>
        <taxon>Halobacteriales</taxon>
        <taxon>Haloferacaceae</taxon>
        <taxon>Halorubrum</taxon>
    </lineage>
</organism>
<accession>A0A1G7KXA4</accession>
<feature type="transmembrane region" description="Helical" evidence="1">
    <location>
        <begin position="7"/>
        <end position="23"/>
    </location>
</feature>
<keyword evidence="1" id="KW-1133">Transmembrane helix</keyword>
<dbReference type="Proteomes" id="UP000324020">
    <property type="component" value="Unassembled WGS sequence"/>
</dbReference>
<keyword evidence="1" id="KW-0812">Transmembrane</keyword>
<reference evidence="2 3" key="1">
    <citation type="submission" date="2016-10" db="EMBL/GenBank/DDBJ databases">
        <authorList>
            <person name="Varghese N."/>
            <person name="Submissions S."/>
        </authorList>
    </citation>
    <scope>NUCLEOTIDE SEQUENCE [LARGE SCALE GENOMIC DNA]</scope>
    <source>
        <strain evidence="2 3">CGMCC 1.3527</strain>
    </source>
</reference>